<dbReference type="RefSeq" id="WP_251608549.1">
    <property type="nucleotide sequence ID" value="NZ_JAMQJY010000001.1"/>
</dbReference>
<dbReference type="SUPFAM" id="SSF52540">
    <property type="entry name" value="P-loop containing nucleoside triphosphate hydrolases"/>
    <property type="match status" value="1"/>
</dbReference>
<sequence length="289" mass="33037">MENVIELHKVNKKFKKFEIKDFSLNVKKGFVTGFIGANGAGKSTTLKMIMNILQPDSGEIRIFGDSYQKSEKTIKDRIGIVYDDNVFYEQLTLKEMRDIIAPSYSKWDESQFMKYIEQFEIPLKSKTKTFSKGMKMKASLAFALSHHAELIIMDEPTAGLDPVFRRELLNILNDLMQDGDKTIFFSSHITTDLDRIADNISFIHDGQHVFSKEFDAIEEDYALVKGPLSSLNQNIEQKFLSIRKTSSGFEGLTNNVNHLIVEFSNDKVSVEKASLEDIIYYTKRGKKNA</sequence>
<keyword evidence="3 5" id="KW-0067">ATP-binding</keyword>
<dbReference type="SMART" id="SM00382">
    <property type="entry name" value="AAA"/>
    <property type="match status" value="1"/>
</dbReference>
<dbReference type="Gene3D" id="3.40.50.300">
    <property type="entry name" value="P-loop containing nucleotide triphosphate hydrolases"/>
    <property type="match status" value="1"/>
</dbReference>
<keyword evidence="2" id="KW-0547">Nucleotide-binding</keyword>
<name>A0ABT0XMG4_9BACI</name>
<feature type="domain" description="ABC transporter" evidence="4">
    <location>
        <begin position="2"/>
        <end position="230"/>
    </location>
</feature>
<evidence type="ECO:0000256" key="3">
    <source>
        <dbReference type="ARBA" id="ARBA00022840"/>
    </source>
</evidence>
<dbReference type="Proteomes" id="UP001203665">
    <property type="component" value="Unassembled WGS sequence"/>
</dbReference>
<dbReference type="InterPro" id="IPR027417">
    <property type="entry name" value="P-loop_NTPase"/>
</dbReference>
<dbReference type="InterPro" id="IPR051782">
    <property type="entry name" value="ABC_Transporter_VariousFunc"/>
</dbReference>
<organism evidence="5 6">
    <name type="scientific">Alkalicoccobacillus plakortidis</name>
    <dbReference type="NCBI Taxonomy" id="444060"/>
    <lineage>
        <taxon>Bacteria</taxon>
        <taxon>Bacillati</taxon>
        <taxon>Bacillota</taxon>
        <taxon>Bacilli</taxon>
        <taxon>Bacillales</taxon>
        <taxon>Bacillaceae</taxon>
        <taxon>Alkalicoccobacillus</taxon>
    </lineage>
</organism>
<dbReference type="InterPro" id="IPR003439">
    <property type="entry name" value="ABC_transporter-like_ATP-bd"/>
</dbReference>
<reference evidence="5" key="1">
    <citation type="submission" date="2022-06" db="EMBL/GenBank/DDBJ databases">
        <title>Alkalicoccobacillus porphyridii sp. nov., isolated from a marine red alga, Porphyridium purpureum and reclassification of Shouchella plakortidis and Shouchella gibsonii as Alkalicoccobacillus plakortidis comb. nov. and Alkalicoccobacillus gibsonii comb. nov.</title>
        <authorList>
            <person name="Kim K.H."/>
            <person name="Lee J.K."/>
            <person name="Han D.M."/>
            <person name="Baek J.H."/>
            <person name="Jeon C.O."/>
        </authorList>
    </citation>
    <scope>NUCLEOTIDE SEQUENCE</scope>
    <source>
        <strain evidence="5">DSM 19153</strain>
    </source>
</reference>
<keyword evidence="1" id="KW-0813">Transport</keyword>
<dbReference type="CDD" id="cd03230">
    <property type="entry name" value="ABC_DR_subfamily_A"/>
    <property type="match status" value="1"/>
</dbReference>
<evidence type="ECO:0000256" key="2">
    <source>
        <dbReference type="ARBA" id="ARBA00022741"/>
    </source>
</evidence>
<dbReference type="PROSITE" id="PS50893">
    <property type="entry name" value="ABC_TRANSPORTER_2"/>
    <property type="match status" value="1"/>
</dbReference>
<dbReference type="Pfam" id="PF00005">
    <property type="entry name" value="ABC_tran"/>
    <property type="match status" value="1"/>
</dbReference>
<proteinExistence type="predicted"/>
<keyword evidence="6" id="KW-1185">Reference proteome</keyword>
<evidence type="ECO:0000313" key="6">
    <source>
        <dbReference type="Proteomes" id="UP001203665"/>
    </source>
</evidence>
<dbReference type="InterPro" id="IPR003593">
    <property type="entry name" value="AAA+_ATPase"/>
</dbReference>
<dbReference type="EMBL" id="JAMQJY010000001">
    <property type="protein sequence ID" value="MCM2676424.1"/>
    <property type="molecule type" value="Genomic_DNA"/>
</dbReference>
<accession>A0ABT0XMG4</accession>
<gene>
    <name evidence="5" type="ORF">NDM98_13620</name>
</gene>
<evidence type="ECO:0000256" key="1">
    <source>
        <dbReference type="ARBA" id="ARBA00022448"/>
    </source>
</evidence>
<protein>
    <submittedName>
        <fullName evidence="5">ABC transporter ATP-binding protein</fullName>
    </submittedName>
</protein>
<dbReference type="PANTHER" id="PTHR42939:SF3">
    <property type="entry name" value="ABC TRANSPORTER ATP-BINDING COMPONENT"/>
    <property type="match status" value="1"/>
</dbReference>
<evidence type="ECO:0000313" key="5">
    <source>
        <dbReference type="EMBL" id="MCM2676424.1"/>
    </source>
</evidence>
<dbReference type="GO" id="GO:0005524">
    <property type="term" value="F:ATP binding"/>
    <property type="evidence" value="ECO:0007669"/>
    <property type="project" value="UniProtKB-KW"/>
</dbReference>
<evidence type="ECO:0000259" key="4">
    <source>
        <dbReference type="PROSITE" id="PS50893"/>
    </source>
</evidence>
<dbReference type="PANTHER" id="PTHR42939">
    <property type="entry name" value="ABC TRANSPORTER ATP-BINDING PROTEIN ALBC-RELATED"/>
    <property type="match status" value="1"/>
</dbReference>
<comment type="caution">
    <text evidence="5">The sequence shown here is derived from an EMBL/GenBank/DDBJ whole genome shotgun (WGS) entry which is preliminary data.</text>
</comment>